<gene>
    <name evidence="1" type="ORF">SSCH_2470001</name>
</gene>
<dbReference type="AlphaFoldDB" id="A0A0B7MDT9"/>
<dbReference type="Proteomes" id="UP000046155">
    <property type="component" value="Unassembled WGS sequence"/>
</dbReference>
<organism evidence="1 2">
    <name type="scientific">Syntrophaceticus schinkii</name>
    <dbReference type="NCBI Taxonomy" id="499207"/>
    <lineage>
        <taxon>Bacteria</taxon>
        <taxon>Bacillati</taxon>
        <taxon>Bacillota</taxon>
        <taxon>Clostridia</taxon>
        <taxon>Thermoanaerobacterales</taxon>
        <taxon>Thermoanaerobacterales Family III. Incertae Sedis</taxon>
        <taxon>Syntrophaceticus</taxon>
    </lineage>
</organism>
<reference evidence="2" key="1">
    <citation type="submission" date="2015-01" db="EMBL/GenBank/DDBJ databases">
        <authorList>
            <person name="Manzoor Shahid"/>
            <person name="Zubair Saima"/>
        </authorList>
    </citation>
    <scope>NUCLEOTIDE SEQUENCE [LARGE SCALE GENOMIC DNA]</scope>
    <source>
        <strain evidence="2">Sp3</strain>
    </source>
</reference>
<evidence type="ECO:0000313" key="1">
    <source>
        <dbReference type="EMBL" id="CEO88719.1"/>
    </source>
</evidence>
<name>A0A0B7MDT9_9FIRM</name>
<evidence type="ECO:0000313" key="2">
    <source>
        <dbReference type="Proteomes" id="UP000046155"/>
    </source>
</evidence>
<proteinExistence type="predicted"/>
<keyword evidence="2" id="KW-1185">Reference proteome</keyword>
<sequence length="59" mass="6940">MIIIIQFTVTFLFLNLSLTGVLTARETTKRINNIFEDRNYYAIQDRTNEELLEKIFIAA</sequence>
<accession>A0A0B7MDT9</accession>
<protein>
    <submittedName>
        <fullName evidence="1">Uncharacterized protein</fullName>
    </submittedName>
</protein>
<dbReference type="EMBL" id="CDRZ01000165">
    <property type="protein sequence ID" value="CEO88719.1"/>
    <property type="molecule type" value="Genomic_DNA"/>
</dbReference>